<protein>
    <recommendedName>
        <fullName evidence="2">Metalloendopeptidase</fullName>
        <ecNumber evidence="2">3.4.24.-</ecNumber>
    </recommendedName>
</protein>
<keyword evidence="2" id="KW-0378">Hydrolase</keyword>
<dbReference type="GO" id="GO:0008270">
    <property type="term" value="F:zinc ion binding"/>
    <property type="evidence" value="ECO:0007669"/>
    <property type="project" value="UniProtKB-UniRule"/>
</dbReference>
<keyword evidence="2" id="KW-0482">Metalloprotease</keyword>
<dbReference type="Pfam" id="PF11901">
    <property type="entry name" value="DM9"/>
    <property type="match status" value="1"/>
</dbReference>
<dbReference type="Gene3D" id="3.40.390.10">
    <property type="entry name" value="Collagenase (Catalytic Domain)"/>
    <property type="match status" value="1"/>
</dbReference>
<evidence type="ECO:0000313" key="4">
    <source>
        <dbReference type="EMBL" id="ODM91920.1"/>
    </source>
</evidence>
<feature type="signal peptide" evidence="2">
    <location>
        <begin position="1"/>
        <end position="20"/>
    </location>
</feature>
<evidence type="ECO:0000256" key="2">
    <source>
        <dbReference type="RuleBase" id="RU361183"/>
    </source>
</evidence>
<dbReference type="EC" id="3.4.24.-" evidence="2"/>
<dbReference type="GO" id="GO:0006508">
    <property type="term" value="P:proteolysis"/>
    <property type="evidence" value="ECO:0007669"/>
    <property type="project" value="UniProtKB-KW"/>
</dbReference>
<name>A0A1D2MFZ6_ORCCI</name>
<dbReference type="PRINTS" id="PR00480">
    <property type="entry name" value="ASTACIN"/>
</dbReference>
<dbReference type="InterPro" id="IPR006026">
    <property type="entry name" value="Peptidase_Metallo"/>
</dbReference>
<dbReference type="AlphaFoldDB" id="A0A1D2MFZ6"/>
<keyword evidence="1 2" id="KW-0862">Zinc</keyword>
<reference evidence="4 5" key="1">
    <citation type="journal article" date="2016" name="Genome Biol. Evol.">
        <title>Gene Family Evolution Reflects Adaptation to Soil Environmental Stressors in the Genome of the Collembolan Orchesella cincta.</title>
        <authorList>
            <person name="Faddeeva-Vakhrusheva A."/>
            <person name="Derks M.F."/>
            <person name="Anvar S.Y."/>
            <person name="Agamennone V."/>
            <person name="Suring W."/>
            <person name="Smit S."/>
            <person name="van Straalen N.M."/>
            <person name="Roelofs D."/>
        </authorList>
    </citation>
    <scope>NUCLEOTIDE SEQUENCE [LARGE SCALE GENOMIC DNA]</scope>
    <source>
        <tissue evidence="4">Mixed pool</tissue>
    </source>
</reference>
<dbReference type="PANTHER" id="PTHR10127:SF850">
    <property type="entry name" value="METALLOENDOPEPTIDASE"/>
    <property type="match status" value="1"/>
</dbReference>
<sequence length="353" mass="39151">MGSKLPIWMGLVLLIPSCFSTSVKVGGRTWPNGVVKFHIHHGVPTVDRIEIQKAFDEFHSKTCVRFQHWQFGDYNWVSIERDNSVCGIAHTCQTGGYQYARFGGHCGTKAQIIHVLGHSLCLGHEDLRADRDANLRFGGCSRRPGRYMTNWYTARGIYDYASQMHPTCNSCHHGSPTKLNVTKCGSDATPGLSVLDVDSINSLYNCQGCHRHRWRPVELLTQQDRTNMITGFQTTSGTPLYPCRAFLEGRIIAGRFDNAANTCSFSHEGTHVHVETIGFEVLTIPGGISQQCGNYRLVNHTTVDLSKAIPVGTVVDDYKMRSYIAFGDNSVGNAWVHDGAGFGHFAEMPVNVL</sequence>
<dbReference type="InterPro" id="IPR006616">
    <property type="entry name" value="DM9_repeat"/>
</dbReference>
<dbReference type="Pfam" id="PF01400">
    <property type="entry name" value="Astacin"/>
    <property type="match status" value="1"/>
</dbReference>
<dbReference type="PANTHER" id="PTHR10127">
    <property type="entry name" value="DISCOIDIN, CUB, EGF, LAMININ , AND ZINC METALLOPROTEASE DOMAIN CONTAINING"/>
    <property type="match status" value="1"/>
</dbReference>
<dbReference type="GO" id="GO:0004222">
    <property type="term" value="F:metalloendopeptidase activity"/>
    <property type="evidence" value="ECO:0007669"/>
    <property type="project" value="UniProtKB-UniRule"/>
</dbReference>
<keyword evidence="2" id="KW-0645">Protease</keyword>
<comment type="caution">
    <text evidence="4">The sequence shown here is derived from an EMBL/GenBank/DDBJ whole genome shotgun (WGS) entry which is preliminary data.</text>
</comment>
<feature type="binding site" evidence="1">
    <location>
        <position position="118"/>
    </location>
    <ligand>
        <name>Zn(2+)</name>
        <dbReference type="ChEBI" id="CHEBI:29105"/>
        <note>catalytic</note>
    </ligand>
</feature>
<gene>
    <name evidence="4" type="ORF">Ocin01_14763</name>
</gene>
<comment type="cofactor">
    <cofactor evidence="1 2">
        <name>Zn(2+)</name>
        <dbReference type="ChEBI" id="CHEBI:29105"/>
    </cofactor>
    <text evidence="1 2">Binds 1 zinc ion per subunit.</text>
</comment>
<dbReference type="SUPFAM" id="SSF55486">
    <property type="entry name" value="Metalloproteases ('zincins'), catalytic domain"/>
    <property type="match status" value="1"/>
</dbReference>
<evidence type="ECO:0000313" key="5">
    <source>
        <dbReference type="Proteomes" id="UP000094527"/>
    </source>
</evidence>
<keyword evidence="2" id="KW-0732">Signal</keyword>
<dbReference type="InterPro" id="IPR001506">
    <property type="entry name" value="Peptidase_M12A"/>
</dbReference>
<dbReference type="PROSITE" id="PS51864">
    <property type="entry name" value="ASTACIN"/>
    <property type="match status" value="1"/>
</dbReference>
<feature type="chain" id="PRO_5008811330" description="Metalloendopeptidase" evidence="2">
    <location>
        <begin position="21"/>
        <end position="353"/>
    </location>
</feature>
<feature type="binding site" evidence="1">
    <location>
        <position position="124"/>
    </location>
    <ligand>
        <name>Zn(2+)</name>
        <dbReference type="ChEBI" id="CHEBI:29105"/>
        <note>catalytic</note>
    </ligand>
</feature>
<keyword evidence="1 2" id="KW-0479">Metal-binding</keyword>
<dbReference type="InterPro" id="IPR024079">
    <property type="entry name" value="MetalloPept_cat_dom_sf"/>
</dbReference>
<proteinExistence type="predicted"/>
<dbReference type="EMBL" id="LJIJ01001378">
    <property type="protein sequence ID" value="ODM91920.1"/>
    <property type="molecule type" value="Genomic_DNA"/>
</dbReference>
<dbReference type="STRING" id="48709.A0A1D2MFZ6"/>
<dbReference type="OrthoDB" id="7544260at2759"/>
<keyword evidence="5" id="KW-1185">Reference proteome</keyword>
<dbReference type="SMART" id="SM00235">
    <property type="entry name" value="ZnMc"/>
    <property type="match status" value="1"/>
</dbReference>
<evidence type="ECO:0000256" key="1">
    <source>
        <dbReference type="PROSITE-ProRule" id="PRU01211"/>
    </source>
</evidence>
<accession>A0A1D2MFZ6</accession>
<feature type="binding site" evidence="1">
    <location>
        <position position="114"/>
    </location>
    <ligand>
        <name>Zn(2+)</name>
        <dbReference type="ChEBI" id="CHEBI:29105"/>
        <note>catalytic</note>
    </ligand>
</feature>
<feature type="domain" description="Peptidase M12A" evidence="3">
    <location>
        <begin position="23"/>
        <end position="207"/>
    </location>
</feature>
<comment type="caution">
    <text evidence="1">Lacks conserved residue(s) required for the propagation of feature annotation.</text>
</comment>
<organism evidence="4 5">
    <name type="scientific">Orchesella cincta</name>
    <name type="common">Springtail</name>
    <name type="synonym">Podura cincta</name>
    <dbReference type="NCBI Taxonomy" id="48709"/>
    <lineage>
        <taxon>Eukaryota</taxon>
        <taxon>Metazoa</taxon>
        <taxon>Ecdysozoa</taxon>
        <taxon>Arthropoda</taxon>
        <taxon>Hexapoda</taxon>
        <taxon>Collembola</taxon>
        <taxon>Entomobryomorpha</taxon>
        <taxon>Entomobryoidea</taxon>
        <taxon>Orchesellidae</taxon>
        <taxon>Orchesellinae</taxon>
        <taxon>Orchesella</taxon>
    </lineage>
</organism>
<dbReference type="Proteomes" id="UP000094527">
    <property type="component" value="Unassembled WGS sequence"/>
</dbReference>
<evidence type="ECO:0000259" key="3">
    <source>
        <dbReference type="PROSITE" id="PS51864"/>
    </source>
</evidence>